<comment type="caution">
    <text evidence="2">The sequence shown here is derived from an EMBL/GenBank/DDBJ whole genome shotgun (WGS) entry which is preliminary data.</text>
</comment>
<dbReference type="PATRIC" id="fig|1280947.3.peg.1539"/>
<dbReference type="AlphaFoldDB" id="A0A062UID7"/>
<dbReference type="InterPro" id="IPR029044">
    <property type="entry name" value="Nucleotide-diphossugar_trans"/>
</dbReference>
<keyword evidence="3" id="KW-1185">Reference proteome</keyword>
<dbReference type="Gene3D" id="3.90.550.10">
    <property type="entry name" value="Spore Coat Polysaccharide Biosynthesis Protein SpsA, Chain A"/>
    <property type="match status" value="1"/>
</dbReference>
<dbReference type="EMBL" id="AWFG01000019">
    <property type="protein sequence ID" value="KCZ58781.1"/>
    <property type="molecule type" value="Genomic_DNA"/>
</dbReference>
<organism evidence="2 3">
    <name type="scientific">Hyphomonas chukchiensis</name>
    <dbReference type="NCBI Taxonomy" id="1280947"/>
    <lineage>
        <taxon>Bacteria</taxon>
        <taxon>Pseudomonadati</taxon>
        <taxon>Pseudomonadota</taxon>
        <taxon>Alphaproteobacteria</taxon>
        <taxon>Hyphomonadales</taxon>
        <taxon>Hyphomonadaceae</taxon>
        <taxon>Hyphomonas</taxon>
    </lineage>
</organism>
<dbReference type="PANTHER" id="PTHR22916">
    <property type="entry name" value="GLYCOSYLTRANSFERASE"/>
    <property type="match status" value="1"/>
</dbReference>
<dbReference type="RefSeq" id="WP_051615080.1">
    <property type="nucleotide sequence ID" value="NZ_AWFG01000019.1"/>
</dbReference>
<gene>
    <name evidence="2" type="ORF">HY30_03325</name>
</gene>
<protein>
    <recommendedName>
        <fullName evidence="1">Glycosyltransferase 2-like domain-containing protein</fullName>
    </recommendedName>
</protein>
<reference evidence="2 3" key="1">
    <citation type="journal article" date="2014" name="Antonie Van Leeuwenhoek">
        <title>Hyphomonas beringensis sp. nov. and Hyphomonas chukchiensis sp. nov., isolated from surface seawater of the Bering Sea and Chukchi Sea.</title>
        <authorList>
            <person name="Li C."/>
            <person name="Lai Q."/>
            <person name="Li G."/>
            <person name="Dong C."/>
            <person name="Wang J."/>
            <person name="Liao Y."/>
            <person name="Shao Z."/>
        </authorList>
    </citation>
    <scope>NUCLEOTIDE SEQUENCE [LARGE SCALE GENOMIC DNA]</scope>
    <source>
        <strain evidence="2 3">BH-BN04-4</strain>
    </source>
</reference>
<dbReference type="Proteomes" id="UP000027190">
    <property type="component" value="Unassembled WGS sequence"/>
</dbReference>
<dbReference type="InterPro" id="IPR001173">
    <property type="entry name" value="Glyco_trans_2-like"/>
</dbReference>
<feature type="domain" description="Glycosyltransferase 2-like" evidence="1">
    <location>
        <begin position="13"/>
        <end position="178"/>
    </location>
</feature>
<name>A0A062UID7_9PROT</name>
<dbReference type="CDD" id="cd00761">
    <property type="entry name" value="Glyco_tranf_GTA_type"/>
    <property type="match status" value="1"/>
</dbReference>
<dbReference type="GO" id="GO:0016758">
    <property type="term" value="F:hexosyltransferase activity"/>
    <property type="evidence" value="ECO:0007669"/>
    <property type="project" value="UniProtKB-ARBA"/>
</dbReference>
<evidence type="ECO:0000259" key="1">
    <source>
        <dbReference type="Pfam" id="PF00535"/>
    </source>
</evidence>
<proteinExistence type="predicted"/>
<dbReference type="OrthoDB" id="5291101at2"/>
<accession>A0A062UID7</accession>
<evidence type="ECO:0000313" key="3">
    <source>
        <dbReference type="Proteomes" id="UP000027190"/>
    </source>
</evidence>
<dbReference type="eggNOG" id="COG1216">
    <property type="taxonomic scope" value="Bacteria"/>
</dbReference>
<dbReference type="SUPFAM" id="SSF53448">
    <property type="entry name" value="Nucleotide-diphospho-sugar transferases"/>
    <property type="match status" value="1"/>
</dbReference>
<sequence>MTNSASKSSPSVSVILPTYNRSGLITASIETLLNQSYPIAEIVVVDDGSSDNTAEVVAKFGTSVRYIRRENGGKNAAINTGLRQVRGDLVWIMDDDDLAPVDALERLVSPFITEPSTAISYGALQKFREDPETGAMRFEHTHPYPPEDERSFFIHVMEDCFITGQPCMLVRRSCYEAIFPLPEDKVISEDYAVLLLLSRRWNAARVEGVTLFQRQHDGPRGPADIRYAADTRNARWSVADTELLRELLPDVTLGELVSRSASSEPEDAVERRQAYFQKATVAARKKLWPEALSAVRYGAREAPGAPLGAMDRIILSRMLGCRYGLDELIAAPEILDELSSALEGLDARRAAIACIADPLPYLIRNKLVERDFRRVVRLLGLYWRLTGWRQGSRLLLWKASKKTA</sequence>
<evidence type="ECO:0000313" key="2">
    <source>
        <dbReference type="EMBL" id="KCZ58781.1"/>
    </source>
</evidence>
<dbReference type="STRING" id="1280947.HY30_03325"/>
<dbReference type="Pfam" id="PF00535">
    <property type="entry name" value="Glycos_transf_2"/>
    <property type="match status" value="1"/>
</dbReference>